<comment type="caution">
    <text evidence="3">The sequence shown here is derived from an EMBL/GenBank/DDBJ whole genome shotgun (WGS) entry which is preliminary data.</text>
</comment>
<sequence length="386" mass="42741">MGEARRASRFAGNTMNMIMSIVVFLVLDVLEVFLCVVYQLLDFLMEAQWRPCYRSRSSAKEAITGSSANILMSATQLQLDHISNTLYYRPSMARMLVEELQRIKAEIFRRAIPSSAAANVKKKKKIKNKISMGRANTVTINSTVIEMILAKIGRYNSPESPRWSDCHCNTCNSWTSFGKESTLLVHIQGPSKVQANGGGFAGIWEEPEAQQLSLHIGRAHGHDPQISDPTHNLTSFHIVAHSLGCILALAIADAYPESVKSLTLVAPPYHTLLDSDDDDKGLTFLVEGLCHTHNAAWHTLHNVVCGSAGKLDVYLDGIRDRCTTTVRSCEVNVFHGRDDDVVPVECSYALQSKVPQARVNVINGYNHITIIVSRPRSLPRNSRKSG</sequence>
<keyword evidence="1" id="KW-1133">Transmembrane helix</keyword>
<dbReference type="InterPro" id="IPR000073">
    <property type="entry name" value="AB_hydrolase_1"/>
</dbReference>
<reference evidence="3 4" key="1">
    <citation type="submission" date="2024-01" db="EMBL/GenBank/DDBJ databases">
        <title>Genome assemblies of Stephania.</title>
        <authorList>
            <person name="Yang L."/>
        </authorList>
    </citation>
    <scope>NUCLEOTIDE SEQUENCE [LARGE SCALE GENOMIC DNA]</scope>
    <source>
        <strain evidence="3">QJT</strain>
        <tissue evidence="3">Leaf</tissue>
    </source>
</reference>
<dbReference type="InterPro" id="IPR029058">
    <property type="entry name" value="AB_hydrolase_fold"/>
</dbReference>
<proteinExistence type="predicted"/>
<dbReference type="PANTHER" id="PTHR43689">
    <property type="entry name" value="HYDROLASE"/>
    <property type="match status" value="1"/>
</dbReference>
<gene>
    <name evidence="3" type="ORF">Sjap_021751</name>
</gene>
<dbReference type="Gene3D" id="3.40.50.1820">
    <property type="entry name" value="alpha/beta hydrolase"/>
    <property type="match status" value="1"/>
</dbReference>
<name>A0AAP0HS06_9MAGN</name>
<protein>
    <recommendedName>
        <fullName evidence="2">AB hydrolase-1 domain-containing protein</fullName>
    </recommendedName>
</protein>
<dbReference type="SUPFAM" id="SSF53474">
    <property type="entry name" value="alpha/beta-Hydrolases"/>
    <property type="match status" value="1"/>
</dbReference>
<organism evidence="3 4">
    <name type="scientific">Stephania japonica</name>
    <dbReference type="NCBI Taxonomy" id="461633"/>
    <lineage>
        <taxon>Eukaryota</taxon>
        <taxon>Viridiplantae</taxon>
        <taxon>Streptophyta</taxon>
        <taxon>Embryophyta</taxon>
        <taxon>Tracheophyta</taxon>
        <taxon>Spermatophyta</taxon>
        <taxon>Magnoliopsida</taxon>
        <taxon>Ranunculales</taxon>
        <taxon>Menispermaceae</taxon>
        <taxon>Menispermoideae</taxon>
        <taxon>Cissampelideae</taxon>
        <taxon>Stephania</taxon>
    </lineage>
</organism>
<dbReference type="EMBL" id="JBBNAE010000009">
    <property type="protein sequence ID" value="KAK9096254.1"/>
    <property type="molecule type" value="Genomic_DNA"/>
</dbReference>
<keyword evidence="1" id="KW-0472">Membrane</keyword>
<feature type="domain" description="AB hydrolase-1" evidence="2">
    <location>
        <begin position="231"/>
        <end position="275"/>
    </location>
</feature>
<keyword evidence="1" id="KW-0812">Transmembrane</keyword>
<accession>A0AAP0HS06</accession>
<evidence type="ECO:0000256" key="1">
    <source>
        <dbReference type="SAM" id="Phobius"/>
    </source>
</evidence>
<evidence type="ECO:0000259" key="2">
    <source>
        <dbReference type="Pfam" id="PF00561"/>
    </source>
</evidence>
<dbReference type="AlphaFoldDB" id="A0AAP0HS06"/>
<evidence type="ECO:0000313" key="3">
    <source>
        <dbReference type="EMBL" id="KAK9096254.1"/>
    </source>
</evidence>
<evidence type="ECO:0000313" key="4">
    <source>
        <dbReference type="Proteomes" id="UP001417504"/>
    </source>
</evidence>
<feature type="transmembrane region" description="Helical" evidence="1">
    <location>
        <begin position="21"/>
        <end position="41"/>
    </location>
</feature>
<dbReference type="Pfam" id="PF00561">
    <property type="entry name" value="Abhydrolase_1"/>
    <property type="match status" value="1"/>
</dbReference>
<dbReference type="PANTHER" id="PTHR43689:SF9">
    <property type="entry name" value="LYSOPHOSPHOLIPASE BODYGUARD 3-RELATED"/>
    <property type="match status" value="1"/>
</dbReference>
<dbReference type="Proteomes" id="UP001417504">
    <property type="component" value="Unassembled WGS sequence"/>
</dbReference>
<keyword evidence="4" id="KW-1185">Reference proteome</keyword>